<protein>
    <submittedName>
        <fullName evidence="3">Uncharacterized protein</fullName>
    </submittedName>
</protein>
<name>A0A8D9FDI8_9HEMI</name>
<dbReference type="EMBL" id="HBUF01644472">
    <property type="protein sequence ID" value="CAG6785594.1"/>
    <property type="molecule type" value="Transcribed_RNA"/>
</dbReference>
<sequence>MNKFAILCLFGCFSLAVVSAQKDETTPIPEINLLDEILRQITNGLLNSRNNGANGLYEVTDDGSIRFVPKKVEESSPAESVVSSTESSPSTTTSPTPVVSSTTPEPNLSNDESTKDYVDSEEDAEGTMWEFVSHRGEGQDPLGESEEFPLVDTNEIENDVRVKPSKMDTLERRRRDVKVDVGGSSGSGSDSGVNVDVKKPGNNVNVNVGIQDFLSALGIHFNAKPSSGGASSSYASGNGGVNVNVDKPGHNVDVNVGGKPSGSGSNVDVNVNKPNKQTNVAVDWASFIPFVNVGVNKNKGGNGNVDVNVGGNGKSSGFVDVKVNKGEEGNHLEEGHASGRKNVVVRAPFVDVNVDGEFTRPPPPAFGDEEHPHPPKKHRKHHRREHADRDRNVSVNVGGQGGGPFVDVKVGGEGKTAQGKAVGRKCVKINVPFVNVLINRNCDPEA</sequence>
<feature type="region of interest" description="Disordered" evidence="1">
    <location>
        <begin position="360"/>
        <end position="409"/>
    </location>
</feature>
<dbReference type="EMBL" id="HBUF01644473">
    <property type="protein sequence ID" value="CAG6785595.1"/>
    <property type="molecule type" value="Transcribed_RNA"/>
</dbReference>
<feature type="compositionally biased region" description="Low complexity" evidence="1">
    <location>
        <begin position="187"/>
        <end position="198"/>
    </location>
</feature>
<dbReference type="EMBL" id="HBUF01644474">
    <property type="protein sequence ID" value="CAG6785596.1"/>
    <property type="molecule type" value="Transcribed_RNA"/>
</dbReference>
<dbReference type="EMBL" id="HBUF01644469">
    <property type="protein sequence ID" value="CAG6785591.1"/>
    <property type="molecule type" value="Transcribed_RNA"/>
</dbReference>
<proteinExistence type="predicted"/>
<feature type="compositionally biased region" description="Basic residues" evidence="1">
    <location>
        <begin position="374"/>
        <end position="384"/>
    </location>
</feature>
<feature type="region of interest" description="Disordered" evidence="1">
    <location>
        <begin position="241"/>
        <end position="266"/>
    </location>
</feature>
<evidence type="ECO:0000256" key="2">
    <source>
        <dbReference type="SAM" id="SignalP"/>
    </source>
</evidence>
<dbReference type="AlphaFoldDB" id="A0A8D9FDI8"/>
<organism evidence="3">
    <name type="scientific">Cacopsylla melanoneura</name>
    <dbReference type="NCBI Taxonomy" id="428564"/>
    <lineage>
        <taxon>Eukaryota</taxon>
        <taxon>Metazoa</taxon>
        <taxon>Ecdysozoa</taxon>
        <taxon>Arthropoda</taxon>
        <taxon>Hexapoda</taxon>
        <taxon>Insecta</taxon>
        <taxon>Pterygota</taxon>
        <taxon>Neoptera</taxon>
        <taxon>Paraneoptera</taxon>
        <taxon>Hemiptera</taxon>
        <taxon>Sternorrhyncha</taxon>
        <taxon>Psylloidea</taxon>
        <taxon>Psyllidae</taxon>
        <taxon>Psyllinae</taxon>
        <taxon>Cacopsylla</taxon>
    </lineage>
</organism>
<accession>A0A8D9FDI8</accession>
<feature type="compositionally biased region" description="Low complexity" evidence="1">
    <location>
        <begin position="75"/>
        <end position="106"/>
    </location>
</feature>
<feature type="region of interest" description="Disordered" evidence="1">
    <location>
        <begin position="176"/>
        <end position="198"/>
    </location>
</feature>
<keyword evidence="2" id="KW-0732">Signal</keyword>
<feature type="signal peptide" evidence="2">
    <location>
        <begin position="1"/>
        <end position="20"/>
    </location>
</feature>
<feature type="chain" id="PRO_5036263021" evidence="2">
    <location>
        <begin position="21"/>
        <end position="446"/>
    </location>
</feature>
<feature type="region of interest" description="Disordered" evidence="1">
    <location>
        <begin position="71"/>
        <end position="156"/>
    </location>
</feature>
<evidence type="ECO:0000256" key="1">
    <source>
        <dbReference type="SAM" id="MobiDB-lite"/>
    </source>
</evidence>
<reference evidence="3" key="1">
    <citation type="submission" date="2021-05" db="EMBL/GenBank/DDBJ databases">
        <authorList>
            <person name="Alioto T."/>
            <person name="Alioto T."/>
            <person name="Gomez Garrido J."/>
        </authorList>
    </citation>
    <scope>NUCLEOTIDE SEQUENCE</scope>
</reference>
<feature type="compositionally biased region" description="Acidic residues" evidence="1">
    <location>
        <begin position="143"/>
        <end position="156"/>
    </location>
</feature>
<evidence type="ECO:0000313" key="3">
    <source>
        <dbReference type="EMBL" id="CAG6785594.1"/>
    </source>
</evidence>